<dbReference type="AlphaFoldDB" id="A0A4S8LC03"/>
<proteinExistence type="predicted"/>
<gene>
    <name evidence="2" type="ORF">K435DRAFT_805172</name>
</gene>
<evidence type="ECO:0000313" key="2">
    <source>
        <dbReference type="EMBL" id="THU86349.1"/>
    </source>
</evidence>
<feature type="compositionally biased region" description="Low complexity" evidence="1">
    <location>
        <begin position="65"/>
        <end position="76"/>
    </location>
</feature>
<feature type="region of interest" description="Disordered" evidence="1">
    <location>
        <begin position="1"/>
        <end position="142"/>
    </location>
</feature>
<dbReference type="Proteomes" id="UP000297245">
    <property type="component" value="Unassembled WGS sequence"/>
</dbReference>
<name>A0A4S8LC03_DENBC</name>
<protein>
    <submittedName>
        <fullName evidence="2">Uncharacterized protein</fullName>
    </submittedName>
</protein>
<evidence type="ECO:0000256" key="1">
    <source>
        <dbReference type="SAM" id="MobiDB-lite"/>
    </source>
</evidence>
<reference evidence="2 3" key="1">
    <citation type="journal article" date="2019" name="Nat. Ecol. Evol.">
        <title>Megaphylogeny resolves global patterns of mushroom evolution.</title>
        <authorList>
            <person name="Varga T."/>
            <person name="Krizsan K."/>
            <person name="Foldi C."/>
            <person name="Dima B."/>
            <person name="Sanchez-Garcia M."/>
            <person name="Sanchez-Ramirez S."/>
            <person name="Szollosi G.J."/>
            <person name="Szarkandi J.G."/>
            <person name="Papp V."/>
            <person name="Albert L."/>
            <person name="Andreopoulos W."/>
            <person name="Angelini C."/>
            <person name="Antonin V."/>
            <person name="Barry K.W."/>
            <person name="Bougher N.L."/>
            <person name="Buchanan P."/>
            <person name="Buyck B."/>
            <person name="Bense V."/>
            <person name="Catcheside P."/>
            <person name="Chovatia M."/>
            <person name="Cooper J."/>
            <person name="Damon W."/>
            <person name="Desjardin D."/>
            <person name="Finy P."/>
            <person name="Geml J."/>
            <person name="Haridas S."/>
            <person name="Hughes K."/>
            <person name="Justo A."/>
            <person name="Karasinski D."/>
            <person name="Kautmanova I."/>
            <person name="Kiss B."/>
            <person name="Kocsube S."/>
            <person name="Kotiranta H."/>
            <person name="LaButti K.M."/>
            <person name="Lechner B.E."/>
            <person name="Liimatainen K."/>
            <person name="Lipzen A."/>
            <person name="Lukacs Z."/>
            <person name="Mihaltcheva S."/>
            <person name="Morgado L.N."/>
            <person name="Niskanen T."/>
            <person name="Noordeloos M.E."/>
            <person name="Ohm R.A."/>
            <person name="Ortiz-Santana B."/>
            <person name="Ovrebo C."/>
            <person name="Racz N."/>
            <person name="Riley R."/>
            <person name="Savchenko A."/>
            <person name="Shiryaev A."/>
            <person name="Soop K."/>
            <person name="Spirin V."/>
            <person name="Szebenyi C."/>
            <person name="Tomsovsky M."/>
            <person name="Tulloss R.E."/>
            <person name="Uehling J."/>
            <person name="Grigoriev I.V."/>
            <person name="Vagvolgyi C."/>
            <person name="Papp T."/>
            <person name="Martin F.M."/>
            <person name="Miettinen O."/>
            <person name="Hibbett D.S."/>
            <person name="Nagy L.G."/>
        </authorList>
    </citation>
    <scope>NUCLEOTIDE SEQUENCE [LARGE SCALE GENOMIC DNA]</scope>
    <source>
        <strain evidence="2 3">CBS 962.96</strain>
    </source>
</reference>
<accession>A0A4S8LC03</accession>
<dbReference type="EMBL" id="ML179502">
    <property type="protein sequence ID" value="THU86349.1"/>
    <property type="molecule type" value="Genomic_DNA"/>
</dbReference>
<evidence type="ECO:0000313" key="3">
    <source>
        <dbReference type="Proteomes" id="UP000297245"/>
    </source>
</evidence>
<sequence length="142" mass="15298">MSLDYTDLDANNPDTAILTPGESPQALVPGDSDKHSARNRPQSAVSSNKKEEPRDTFISAPPGPSASAQAGPPDSARAGPSAQESNDRSNTPPSDNENADDQEQVDDPKEFIQTTRQQQSRRHPLLGHRQTPVTGNLKSFQN</sequence>
<feature type="compositionally biased region" description="Polar residues" evidence="1">
    <location>
        <begin position="131"/>
        <end position="142"/>
    </location>
</feature>
<feature type="compositionally biased region" description="Polar residues" evidence="1">
    <location>
        <begin position="82"/>
        <end position="96"/>
    </location>
</feature>
<keyword evidence="3" id="KW-1185">Reference proteome</keyword>
<organism evidence="2 3">
    <name type="scientific">Dendrothele bispora (strain CBS 962.96)</name>
    <dbReference type="NCBI Taxonomy" id="1314807"/>
    <lineage>
        <taxon>Eukaryota</taxon>
        <taxon>Fungi</taxon>
        <taxon>Dikarya</taxon>
        <taxon>Basidiomycota</taxon>
        <taxon>Agaricomycotina</taxon>
        <taxon>Agaricomycetes</taxon>
        <taxon>Agaricomycetidae</taxon>
        <taxon>Agaricales</taxon>
        <taxon>Agaricales incertae sedis</taxon>
        <taxon>Dendrothele</taxon>
    </lineage>
</organism>